<feature type="transmembrane region" description="Helical" evidence="6">
    <location>
        <begin position="279"/>
        <end position="303"/>
    </location>
</feature>
<feature type="transmembrane region" description="Helical" evidence="6">
    <location>
        <begin position="6"/>
        <end position="30"/>
    </location>
</feature>
<dbReference type="InterPro" id="IPR002797">
    <property type="entry name" value="Polysacc_synth"/>
</dbReference>
<evidence type="ECO:0000256" key="5">
    <source>
        <dbReference type="ARBA" id="ARBA00023136"/>
    </source>
</evidence>
<feature type="transmembrane region" description="Helical" evidence="6">
    <location>
        <begin position="87"/>
        <end position="105"/>
    </location>
</feature>
<feature type="transmembrane region" description="Helical" evidence="6">
    <location>
        <begin position="476"/>
        <end position="498"/>
    </location>
</feature>
<sequence>MKAQSLIFSTIFLAVINILIRILGFLYRILLVRLMGSEGLGLLELITPVTSLIGTMVGSGVPIAMIRLTTQSLAKNKLRQSFKTIEYTAWIMILFSLFLSIFLYINAPFIATNILKDKRLIIPLKIFSPIIVFPSLSALLRGYFYGSKNVIPPAFSQLGEQVIRMIIVISLLHLLCPFQEDKAISISMLGNIFGEIIGMLILIIFFVFTKKKFKKEDNEEIPKVSFLKTLFSFGSIAIPITFSRMVSSLLRVATSIIVPGRLMASGLDQSTSLSLFGQINGMVIPLLFIPFTLTSALVMNLIPRISEAVETSNQILLHRYLDKTFHLTFLIGLPLSGIFYLFSNEIFSILYHIKNGLYLSQLSIVTLFLCIYQISASILQGIGKQFSSTITFIMGMFLQLILTYILVGNPKYQIKGYVFSYLISYIFIALINFFMVFYFTKDKMNTKEWILKPFISTVFALVFSKSAFFFLKSSFHQFVCFLICIIIFGILYFITLFLSKNIQSFLKE</sequence>
<feature type="transmembrane region" description="Helical" evidence="6">
    <location>
        <begin position="386"/>
        <end position="407"/>
    </location>
</feature>
<dbReference type="InterPro" id="IPR024923">
    <property type="entry name" value="PG_synth_SpoVB"/>
</dbReference>
<keyword evidence="4 6" id="KW-1133">Transmembrane helix</keyword>
<dbReference type="Pfam" id="PF01943">
    <property type="entry name" value="Polysacc_synt"/>
    <property type="match status" value="1"/>
</dbReference>
<evidence type="ECO:0000256" key="4">
    <source>
        <dbReference type="ARBA" id="ARBA00022989"/>
    </source>
</evidence>
<evidence type="ECO:0000256" key="1">
    <source>
        <dbReference type="ARBA" id="ARBA00004651"/>
    </source>
</evidence>
<feature type="transmembrane region" description="Helical" evidence="6">
    <location>
        <begin position="324"/>
        <end position="343"/>
    </location>
</feature>
<feature type="transmembrane region" description="Helical" evidence="6">
    <location>
        <begin position="188"/>
        <end position="209"/>
    </location>
</feature>
<comment type="subcellular location">
    <subcellularLocation>
        <location evidence="1">Cell membrane</location>
        <topology evidence="1">Multi-pass membrane protein</topology>
    </subcellularLocation>
</comment>
<feature type="transmembrane region" description="Helical" evidence="6">
    <location>
        <begin position="355"/>
        <end position="374"/>
    </location>
</feature>
<feature type="transmembrane region" description="Helical" evidence="6">
    <location>
        <begin position="126"/>
        <end position="146"/>
    </location>
</feature>
<feature type="transmembrane region" description="Helical" evidence="6">
    <location>
        <begin position="158"/>
        <end position="176"/>
    </location>
</feature>
<dbReference type="EMBL" id="FUWV01000004">
    <property type="protein sequence ID" value="SJZ55256.1"/>
    <property type="molecule type" value="Genomic_DNA"/>
</dbReference>
<evidence type="ECO:0000256" key="2">
    <source>
        <dbReference type="ARBA" id="ARBA00022475"/>
    </source>
</evidence>
<dbReference type="GO" id="GO:0005886">
    <property type="term" value="C:plasma membrane"/>
    <property type="evidence" value="ECO:0007669"/>
    <property type="project" value="UniProtKB-SubCell"/>
</dbReference>
<keyword evidence="2" id="KW-1003">Cell membrane</keyword>
<organism evidence="7 8">
    <name type="scientific">Garciella nitratireducens DSM 15102</name>
    <dbReference type="NCBI Taxonomy" id="1121911"/>
    <lineage>
        <taxon>Bacteria</taxon>
        <taxon>Bacillati</taxon>
        <taxon>Bacillota</taxon>
        <taxon>Clostridia</taxon>
        <taxon>Eubacteriales</taxon>
        <taxon>Eubacteriaceae</taxon>
        <taxon>Garciella</taxon>
    </lineage>
</organism>
<feature type="transmembrane region" description="Helical" evidence="6">
    <location>
        <begin position="42"/>
        <end position="67"/>
    </location>
</feature>
<dbReference type="CDD" id="cd13124">
    <property type="entry name" value="MATE_SpoVB_like"/>
    <property type="match status" value="1"/>
</dbReference>
<dbReference type="Proteomes" id="UP000196365">
    <property type="component" value="Unassembled WGS sequence"/>
</dbReference>
<accession>A0A1T4LKT9</accession>
<protein>
    <submittedName>
        <fullName evidence="7">Stage V sporulation protein B</fullName>
    </submittedName>
</protein>
<dbReference type="PANTHER" id="PTHR30250:SF21">
    <property type="entry name" value="LIPID II FLIPPASE MURJ"/>
    <property type="match status" value="1"/>
</dbReference>
<name>A0A1T4LKT9_9FIRM</name>
<reference evidence="7 8" key="1">
    <citation type="submission" date="2017-02" db="EMBL/GenBank/DDBJ databases">
        <authorList>
            <person name="Peterson S.W."/>
        </authorList>
    </citation>
    <scope>NUCLEOTIDE SEQUENCE [LARGE SCALE GENOMIC DNA]</scope>
    <source>
        <strain evidence="7 8">DSM 15102</strain>
    </source>
</reference>
<feature type="transmembrane region" description="Helical" evidence="6">
    <location>
        <begin position="451"/>
        <end position="470"/>
    </location>
</feature>
<keyword evidence="5 6" id="KW-0472">Membrane</keyword>
<keyword evidence="8" id="KW-1185">Reference proteome</keyword>
<keyword evidence="3 6" id="KW-0812">Transmembrane</keyword>
<evidence type="ECO:0000256" key="3">
    <source>
        <dbReference type="ARBA" id="ARBA00022692"/>
    </source>
</evidence>
<dbReference type="PIRSF" id="PIRSF038958">
    <property type="entry name" value="PG_synth_SpoVB"/>
    <property type="match status" value="1"/>
</dbReference>
<evidence type="ECO:0000313" key="7">
    <source>
        <dbReference type="EMBL" id="SJZ55256.1"/>
    </source>
</evidence>
<feature type="transmembrane region" description="Helical" evidence="6">
    <location>
        <begin position="419"/>
        <end position="439"/>
    </location>
</feature>
<proteinExistence type="predicted"/>
<dbReference type="AlphaFoldDB" id="A0A1T4LKT9"/>
<dbReference type="PANTHER" id="PTHR30250">
    <property type="entry name" value="PST FAMILY PREDICTED COLANIC ACID TRANSPORTER"/>
    <property type="match status" value="1"/>
</dbReference>
<gene>
    <name evidence="7" type="ORF">SAMN02745973_01015</name>
</gene>
<dbReference type="OrthoDB" id="9775950at2"/>
<evidence type="ECO:0000256" key="6">
    <source>
        <dbReference type="SAM" id="Phobius"/>
    </source>
</evidence>
<evidence type="ECO:0000313" key="8">
    <source>
        <dbReference type="Proteomes" id="UP000196365"/>
    </source>
</evidence>
<feature type="transmembrane region" description="Helical" evidence="6">
    <location>
        <begin position="221"/>
        <end position="242"/>
    </location>
</feature>
<dbReference type="InterPro" id="IPR050833">
    <property type="entry name" value="Poly_Biosynth_Transport"/>
</dbReference>
<dbReference type="RefSeq" id="WP_087678470.1">
    <property type="nucleotide sequence ID" value="NZ_FUWV01000004.1"/>
</dbReference>